<keyword evidence="4" id="KW-0238">DNA-binding</keyword>
<dbReference type="InterPro" id="IPR037150">
    <property type="entry name" value="H-NS_C_dom_sf"/>
</dbReference>
<dbReference type="GO" id="GO:0000976">
    <property type="term" value="F:transcription cis-regulatory region binding"/>
    <property type="evidence" value="ECO:0007669"/>
    <property type="project" value="TreeGrafter"/>
</dbReference>
<comment type="similarity">
    <text evidence="2">Belongs to the histone-like protein H-NS family.</text>
</comment>
<dbReference type="GO" id="GO:0003681">
    <property type="term" value="F:bent DNA binding"/>
    <property type="evidence" value="ECO:0007669"/>
    <property type="project" value="TreeGrafter"/>
</dbReference>
<dbReference type="SMART" id="SM00528">
    <property type="entry name" value="HNS"/>
    <property type="match status" value="1"/>
</dbReference>
<evidence type="ECO:0000256" key="4">
    <source>
        <dbReference type="ARBA" id="ARBA00023125"/>
    </source>
</evidence>
<organism evidence="8 9">
    <name type="scientific">Sulfitobacter albidus</name>
    <dbReference type="NCBI Taxonomy" id="2829501"/>
    <lineage>
        <taxon>Bacteria</taxon>
        <taxon>Pseudomonadati</taxon>
        <taxon>Pseudomonadota</taxon>
        <taxon>Alphaproteobacteria</taxon>
        <taxon>Rhodobacterales</taxon>
        <taxon>Roseobacteraceae</taxon>
        <taxon>Sulfitobacter</taxon>
    </lineage>
</organism>
<dbReference type="GO" id="GO:0001217">
    <property type="term" value="F:DNA-binding transcription repressor activity"/>
    <property type="evidence" value="ECO:0007669"/>
    <property type="project" value="TreeGrafter"/>
</dbReference>
<dbReference type="SUPFAM" id="SSF81273">
    <property type="entry name" value="H-NS histone-like proteins"/>
    <property type="match status" value="1"/>
</dbReference>
<dbReference type="Pfam" id="PF00816">
    <property type="entry name" value="Histone_HNS"/>
    <property type="match status" value="1"/>
</dbReference>
<evidence type="ECO:0000256" key="3">
    <source>
        <dbReference type="ARBA" id="ARBA00022490"/>
    </source>
</evidence>
<feature type="domain" description="DNA-binding protein H-NS-like C-terminal" evidence="7">
    <location>
        <begin position="68"/>
        <end position="113"/>
    </location>
</feature>
<evidence type="ECO:0000256" key="2">
    <source>
        <dbReference type="ARBA" id="ARBA00010610"/>
    </source>
</evidence>
<dbReference type="KEGG" id="sual:KDD17_02230"/>
<evidence type="ECO:0000256" key="5">
    <source>
        <dbReference type="SAM" id="Coils"/>
    </source>
</evidence>
<evidence type="ECO:0000256" key="6">
    <source>
        <dbReference type="SAM" id="MobiDB-lite"/>
    </source>
</evidence>
<feature type="region of interest" description="Disordered" evidence="6">
    <location>
        <begin position="47"/>
        <end position="102"/>
    </location>
</feature>
<protein>
    <submittedName>
        <fullName evidence="8">H-NS histone family protein</fullName>
    </submittedName>
</protein>
<dbReference type="GO" id="GO:0032993">
    <property type="term" value="C:protein-DNA complex"/>
    <property type="evidence" value="ECO:0007669"/>
    <property type="project" value="TreeGrafter"/>
</dbReference>
<comment type="subcellular location">
    <subcellularLocation>
        <location evidence="1">Cytoplasm</location>
        <location evidence="1">Nucleoid</location>
    </subcellularLocation>
</comment>
<dbReference type="PANTHER" id="PTHR38097:SF2">
    <property type="entry name" value="DNA-BINDING PROTEIN STPA"/>
    <property type="match status" value="1"/>
</dbReference>
<dbReference type="PANTHER" id="PTHR38097">
    <property type="match status" value="1"/>
</dbReference>
<dbReference type="RefSeq" id="WP_212705096.1">
    <property type="nucleotide sequence ID" value="NZ_CP073581.1"/>
</dbReference>
<dbReference type="Gene3D" id="4.10.430.10">
    <property type="entry name" value="Histone-like protein H-NS, C-terminal domain"/>
    <property type="match status" value="1"/>
</dbReference>
<dbReference type="AlphaFoldDB" id="A0A975JEB0"/>
<evidence type="ECO:0000313" key="8">
    <source>
        <dbReference type="EMBL" id="QUJ76899.1"/>
    </source>
</evidence>
<feature type="coiled-coil region" evidence="5">
    <location>
        <begin position="10"/>
        <end position="45"/>
    </location>
</feature>
<proteinExistence type="inferred from homology"/>
<dbReference type="Proteomes" id="UP000683291">
    <property type="component" value="Chromosome 1"/>
</dbReference>
<gene>
    <name evidence="8" type="ORF">KDD17_02230</name>
</gene>
<feature type="compositionally biased region" description="Basic residues" evidence="6">
    <location>
        <begin position="60"/>
        <end position="74"/>
    </location>
</feature>
<dbReference type="EMBL" id="CP073581">
    <property type="protein sequence ID" value="QUJ76899.1"/>
    <property type="molecule type" value="Genomic_DNA"/>
</dbReference>
<name>A0A975JEB0_9RHOB</name>
<dbReference type="InterPro" id="IPR027444">
    <property type="entry name" value="H-NS_C_dom"/>
</dbReference>
<evidence type="ECO:0000259" key="7">
    <source>
        <dbReference type="SMART" id="SM00528"/>
    </source>
</evidence>
<dbReference type="GO" id="GO:0005829">
    <property type="term" value="C:cytosol"/>
    <property type="evidence" value="ECO:0007669"/>
    <property type="project" value="TreeGrafter"/>
</dbReference>
<dbReference type="GO" id="GO:0003680">
    <property type="term" value="F:minor groove of adenine-thymine-rich DNA binding"/>
    <property type="evidence" value="ECO:0007669"/>
    <property type="project" value="TreeGrafter"/>
</dbReference>
<accession>A0A975JEB0</accession>
<dbReference type="GO" id="GO:0009295">
    <property type="term" value="C:nucleoid"/>
    <property type="evidence" value="ECO:0007669"/>
    <property type="project" value="UniProtKB-SubCell"/>
</dbReference>
<sequence>MDKDLKSLSRKELEKLLADVKKALANATAREKRQARKAAEKAAAEFGYSLNELDDEKPKKSPSKKAAKKPKSIAKPKYANPADKSQTWTGKGRKPNWFLAEVEKGTDPAAMAI</sequence>
<evidence type="ECO:0000256" key="1">
    <source>
        <dbReference type="ARBA" id="ARBA00004453"/>
    </source>
</evidence>
<evidence type="ECO:0000313" key="9">
    <source>
        <dbReference type="Proteomes" id="UP000683291"/>
    </source>
</evidence>
<keyword evidence="9" id="KW-1185">Reference proteome</keyword>
<keyword evidence="5" id="KW-0175">Coiled coil</keyword>
<keyword evidence="3" id="KW-0963">Cytoplasm</keyword>
<reference evidence="8" key="1">
    <citation type="submission" date="2021-04" db="EMBL/GenBank/DDBJ databases">
        <title>Complete genome sequence for Sulfitobacter sp. strain JK7-1.</title>
        <authorList>
            <person name="Park S.-J."/>
        </authorList>
    </citation>
    <scope>NUCLEOTIDE SEQUENCE</scope>
    <source>
        <strain evidence="8">JK7-1</strain>
    </source>
</reference>